<dbReference type="Pfam" id="PF11667">
    <property type="entry name" value="DUF3267"/>
    <property type="match status" value="1"/>
</dbReference>
<dbReference type="InterPro" id="IPR021683">
    <property type="entry name" value="DUF3267"/>
</dbReference>
<keyword evidence="1" id="KW-1133">Transmembrane helix</keyword>
<dbReference type="EMBL" id="CVRB01000002">
    <property type="protein sequence ID" value="CRK82391.1"/>
    <property type="molecule type" value="Genomic_DNA"/>
</dbReference>
<proteinExistence type="predicted"/>
<keyword evidence="3" id="KW-1185">Reference proteome</keyword>
<feature type="transmembrane region" description="Helical" evidence="1">
    <location>
        <begin position="133"/>
        <end position="158"/>
    </location>
</feature>
<organism evidence="2 3">
    <name type="scientific">Neobacillus massiliamazoniensis</name>
    <dbReference type="NCBI Taxonomy" id="1499688"/>
    <lineage>
        <taxon>Bacteria</taxon>
        <taxon>Bacillati</taxon>
        <taxon>Bacillota</taxon>
        <taxon>Bacilli</taxon>
        <taxon>Bacillales</taxon>
        <taxon>Bacillaceae</taxon>
        <taxon>Neobacillus</taxon>
    </lineage>
</organism>
<gene>
    <name evidence="2" type="ORF">BN000_02315</name>
</gene>
<evidence type="ECO:0000313" key="3">
    <source>
        <dbReference type="Proteomes" id="UP000199087"/>
    </source>
</evidence>
<evidence type="ECO:0000313" key="2">
    <source>
        <dbReference type="EMBL" id="CRK82391.1"/>
    </source>
</evidence>
<protein>
    <recommendedName>
        <fullName evidence="4">DUF3267 domain-containing protein</fullName>
    </recommendedName>
</protein>
<accession>A0A0U1NWJ3</accession>
<reference evidence="3" key="1">
    <citation type="submission" date="2015-05" db="EMBL/GenBank/DDBJ databases">
        <authorList>
            <person name="Urmite Genomes"/>
        </authorList>
    </citation>
    <scope>NUCLEOTIDE SEQUENCE [LARGE SCALE GENOMIC DNA]</scope>
    <source>
        <strain evidence="3">LF1</strain>
    </source>
</reference>
<feature type="transmembrane region" description="Helical" evidence="1">
    <location>
        <begin position="35"/>
        <end position="57"/>
    </location>
</feature>
<feature type="transmembrane region" description="Helical" evidence="1">
    <location>
        <begin position="164"/>
        <end position="183"/>
    </location>
</feature>
<sequence length="207" mass="23028">MSIIKVIHKIPKSDEKTHLYLINNGWIQLKEPKTLLIASIVSIPLMLINILISIGAINIFSPITLRELGITGNTFEITIHLGAIIGFFVSLIIHELIHLILIPNFFKSNKTFIGLTLFAGFVYSEEEISKTRYIIITIAPFIILSIFLPLILGLLGLLTTTLKVLILLNAAGSSVDILLLLLLTQVPKDSVLRSNGMKTYWRNLQAS</sequence>
<evidence type="ECO:0000256" key="1">
    <source>
        <dbReference type="SAM" id="Phobius"/>
    </source>
</evidence>
<name>A0A0U1NWJ3_9BACI</name>
<feature type="transmembrane region" description="Helical" evidence="1">
    <location>
        <begin position="77"/>
        <end position="102"/>
    </location>
</feature>
<dbReference type="AlphaFoldDB" id="A0A0U1NWJ3"/>
<evidence type="ECO:0008006" key="4">
    <source>
        <dbReference type="Google" id="ProtNLM"/>
    </source>
</evidence>
<keyword evidence="1" id="KW-0812">Transmembrane</keyword>
<dbReference type="RefSeq" id="WP_342666645.1">
    <property type="nucleotide sequence ID" value="NZ_CVRB01000002.1"/>
</dbReference>
<keyword evidence="1" id="KW-0472">Membrane</keyword>
<dbReference type="Proteomes" id="UP000199087">
    <property type="component" value="Unassembled WGS sequence"/>
</dbReference>